<feature type="domain" description="CSD" evidence="2">
    <location>
        <begin position="85"/>
        <end position="149"/>
    </location>
</feature>
<keyword evidence="1" id="KW-0472">Membrane</keyword>
<reference evidence="4" key="1">
    <citation type="journal article" date="2019" name="Int. J. Syst. Evol. Microbiol.">
        <title>The Global Catalogue of Microorganisms (GCM) 10K type strain sequencing project: providing services to taxonomists for standard genome sequencing and annotation.</title>
        <authorList>
            <consortium name="The Broad Institute Genomics Platform"/>
            <consortium name="The Broad Institute Genome Sequencing Center for Infectious Disease"/>
            <person name="Wu L."/>
            <person name="Ma J."/>
        </authorList>
    </citation>
    <scope>NUCLEOTIDE SEQUENCE [LARGE SCALE GENOMIC DNA]</scope>
    <source>
        <strain evidence="4">CECT 8288</strain>
    </source>
</reference>
<dbReference type="Proteomes" id="UP001595710">
    <property type="component" value="Unassembled WGS sequence"/>
</dbReference>
<sequence>MKLKLWLVKIAVSLLVALVAPIICAAALSLIPELQSLTVAELVSTSMVSVKWTAYGAIVCAVTILVLLAQVIAAPVVAQFEEDDREEGAVKWFNVSKGFGFVTRENGEDVFVHFRSIRGRGHRSLQEGQRVRFGVVESSKGLQAEDVTILRQK</sequence>
<dbReference type="RefSeq" id="WP_290282202.1">
    <property type="nucleotide sequence ID" value="NZ_JAUFQI010000001.1"/>
</dbReference>
<dbReference type="InterPro" id="IPR050181">
    <property type="entry name" value="Cold_shock_domain"/>
</dbReference>
<dbReference type="PANTHER" id="PTHR11544">
    <property type="entry name" value="COLD SHOCK DOMAIN CONTAINING PROTEINS"/>
    <property type="match status" value="1"/>
</dbReference>
<gene>
    <name evidence="3" type="ORF">ACFOND_01785</name>
</gene>
<dbReference type="InterPro" id="IPR002059">
    <property type="entry name" value="CSP_DNA-bd"/>
</dbReference>
<organism evidence="3 4">
    <name type="scientific">Reinekea marina</name>
    <dbReference type="NCBI Taxonomy" id="1310421"/>
    <lineage>
        <taxon>Bacteria</taxon>
        <taxon>Pseudomonadati</taxon>
        <taxon>Pseudomonadota</taxon>
        <taxon>Gammaproteobacteria</taxon>
        <taxon>Oceanospirillales</taxon>
        <taxon>Saccharospirillaceae</taxon>
        <taxon>Reinekea</taxon>
    </lineage>
</organism>
<protein>
    <submittedName>
        <fullName evidence="3">Cold-shock protein</fullName>
    </submittedName>
</protein>
<evidence type="ECO:0000313" key="3">
    <source>
        <dbReference type="EMBL" id="MFC3700355.1"/>
    </source>
</evidence>
<accession>A0ABV7WP96</accession>
<evidence type="ECO:0000313" key="4">
    <source>
        <dbReference type="Proteomes" id="UP001595710"/>
    </source>
</evidence>
<feature type="transmembrane region" description="Helical" evidence="1">
    <location>
        <begin position="12"/>
        <end position="32"/>
    </location>
</feature>
<proteinExistence type="predicted"/>
<dbReference type="Pfam" id="PF00313">
    <property type="entry name" value="CSD"/>
    <property type="match status" value="1"/>
</dbReference>
<name>A0ABV7WP96_9GAMM</name>
<dbReference type="SMART" id="SM00357">
    <property type="entry name" value="CSP"/>
    <property type="match status" value="1"/>
</dbReference>
<dbReference type="PRINTS" id="PR00050">
    <property type="entry name" value="COLDSHOCK"/>
</dbReference>
<evidence type="ECO:0000256" key="1">
    <source>
        <dbReference type="SAM" id="Phobius"/>
    </source>
</evidence>
<keyword evidence="1" id="KW-0812">Transmembrane</keyword>
<keyword evidence="1" id="KW-1133">Transmembrane helix</keyword>
<dbReference type="EMBL" id="JBHRYN010000004">
    <property type="protein sequence ID" value="MFC3700355.1"/>
    <property type="molecule type" value="Genomic_DNA"/>
</dbReference>
<dbReference type="InterPro" id="IPR012340">
    <property type="entry name" value="NA-bd_OB-fold"/>
</dbReference>
<dbReference type="InterPro" id="IPR011129">
    <property type="entry name" value="CSD"/>
</dbReference>
<feature type="transmembrane region" description="Helical" evidence="1">
    <location>
        <begin position="52"/>
        <end position="77"/>
    </location>
</feature>
<dbReference type="CDD" id="cd04458">
    <property type="entry name" value="CSP_CDS"/>
    <property type="match status" value="1"/>
</dbReference>
<dbReference type="Gene3D" id="2.40.50.140">
    <property type="entry name" value="Nucleic acid-binding proteins"/>
    <property type="match status" value="1"/>
</dbReference>
<dbReference type="SUPFAM" id="SSF50249">
    <property type="entry name" value="Nucleic acid-binding proteins"/>
    <property type="match status" value="1"/>
</dbReference>
<evidence type="ECO:0000259" key="2">
    <source>
        <dbReference type="PROSITE" id="PS51857"/>
    </source>
</evidence>
<keyword evidence="4" id="KW-1185">Reference proteome</keyword>
<dbReference type="PROSITE" id="PS51857">
    <property type="entry name" value="CSD_2"/>
    <property type="match status" value="1"/>
</dbReference>
<comment type="caution">
    <text evidence="3">The sequence shown here is derived from an EMBL/GenBank/DDBJ whole genome shotgun (WGS) entry which is preliminary data.</text>
</comment>